<reference evidence="1 2" key="1">
    <citation type="journal article" date="2021" name="ISME Commun">
        <title>Automated analysis of genomic sequences facilitates high-throughput and comprehensive description of bacteria.</title>
        <authorList>
            <person name="Hitch T.C.A."/>
        </authorList>
    </citation>
    <scope>NUCLEOTIDE SEQUENCE [LARGE SCALE GENOMIC DNA]</scope>
    <source>
        <strain evidence="1 2">Sanger_04</strain>
    </source>
</reference>
<keyword evidence="1" id="KW-0648">Protein biosynthesis</keyword>
<name>A0ABT2RXA9_9FIRM</name>
<keyword evidence="2" id="KW-1185">Reference proteome</keyword>
<dbReference type="GO" id="GO:0003743">
    <property type="term" value="F:translation initiation factor activity"/>
    <property type="evidence" value="ECO:0007669"/>
    <property type="project" value="UniProtKB-KW"/>
</dbReference>
<comment type="caution">
    <text evidence="1">The sequence shown here is derived from an EMBL/GenBank/DDBJ whole genome shotgun (WGS) entry which is preliminary data.</text>
</comment>
<accession>A0ABT2RXA9</accession>
<evidence type="ECO:0000313" key="2">
    <source>
        <dbReference type="Proteomes" id="UP001652461"/>
    </source>
</evidence>
<proteinExistence type="predicted"/>
<gene>
    <name evidence="1" type="ORF">OCV63_08640</name>
</gene>
<organism evidence="1 2">
    <name type="scientific">Laedolimicola ammoniilytica</name>
    <dbReference type="NCBI Taxonomy" id="2981771"/>
    <lineage>
        <taxon>Bacteria</taxon>
        <taxon>Bacillati</taxon>
        <taxon>Bacillota</taxon>
        <taxon>Clostridia</taxon>
        <taxon>Lachnospirales</taxon>
        <taxon>Lachnospiraceae</taxon>
        <taxon>Laedolimicola</taxon>
    </lineage>
</organism>
<keyword evidence="1" id="KW-0396">Initiation factor</keyword>
<dbReference type="EMBL" id="JAOQKC010000009">
    <property type="protein sequence ID" value="MCU6696962.1"/>
    <property type="molecule type" value="Genomic_DNA"/>
</dbReference>
<sequence>MKGQHRIVIRNKRIQYDFVLKRNLTVIRGDSATGKTTLIDMVREFDENGEASGVTLQCDKACTTLSGKRWEIELQEIRNSIVFIDEGNEFIFTNEFAACIQKTDNYYVIATREGIPSLPYSVNEIYGIRNSGKYGELKQTYQEFYHLYNVEDYRKNIKPYQILTEDSNSGYQFFKTVSGRKGIECKSAEGKSNIFAVASEYMKQEQAQSLVIIADGAAFGSEMEKITNLIRGHQEIVLYLPESFEWLILKANLIEDKEISLVLNAPEDYIESEKYFSWERFFTAFLIQKTRDSYLRYAKKELNSSYLNEKIRERILDVIERIELD</sequence>
<protein>
    <submittedName>
        <fullName evidence="1">Translation initiation factor 2</fullName>
    </submittedName>
</protein>
<evidence type="ECO:0000313" key="1">
    <source>
        <dbReference type="EMBL" id="MCU6696962.1"/>
    </source>
</evidence>
<dbReference type="Proteomes" id="UP001652461">
    <property type="component" value="Unassembled WGS sequence"/>
</dbReference>